<evidence type="ECO:0000259" key="2">
    <source>
        <dbReference type="Pfam" id="PF25545"/>
    </source>
</evidence>
<name>A0AAW0S133_9HYPO</name>
<evidence type="ECO:0000313" key="4">
    <source>
        <dbReference type="Proteomes" id="UP001397290"/>
    </source>
</evidence>
<dbReference type="AlphaFoldDB" id="A0AAW0S133"/>
<feature type="compositionally biased region" description="Low complexity" evidence="1">
    <location>
        <begin position="442"/>
        <end position="453"/>
    </location>
</feature>
<comment type="caution">
    <text evidence="3">The sequence shown here is derived from an EMBL/GenBank/DDBJ whole genome shotgun (WGS) entry which is preliminary data.</text>
</comment>
<evidence type="ECO:0000256" key="1">
    <source>
        <dbReference type="SAM" id="MobiDB-lite"/>
    </source>
</evidence>
<proteinExistence type="predicted"/>
<feature type="domain" description="DUF7924" evidence="2">
    <location>
        <begin position="224"/>
        <end position="317"/>
    </location>
</feature>
<feature type="region of interest" description="Disordered" evidence="1">
    <location>
        <begin position="402"/>
        <end position="497"/>
    </location>
</feature>
<keyword evidence="4" id="KW-1185">Reference proteome</keyword>
<accession>A0AAW0S133</accession>
<organism evidence="3 4">
    <name type="scientific">Beauveria asiatica</name>
    <dbReference type="NCBI Taxonomy" id="1069075"/>
    <lineage>
        <taxon>Eukaryota</taxon>
        <taxon>Fungi</taxon>
        <taxon>Dikarya</taxon>
        <taxon>Ascomycota</taxon>
        <taxon>Pezizomycotina</taxon>
        <taxon>Sordariomycetes</taxon>
        <taxon>Hypocreomycetidae</taxon>
        <taxon>Hypocreales</taxon>
        <taxon>Cordycipitaceae</taxon>
        <taxon>Beauveria</taxon>
    </lineage>
</organism>
<dbReference type="InterPro" id="IPR057684">
    <property type="entry name" value="DUF7924"/>
</dbReference>
<dbReference type="Pfam" id="PF25545">
    <property type="entry name" value="DUF7924"/>
    <property type="match status" value="1"/>
</dbReference>
<evidence type="ECO:0000313" key="3">
    <source>
        <dbReference type="EMBL" id="KAK8148182.1"/>
    </source>
</evidence>
<dbReference type="EMBL" id="JAAHCF010000103">
    <property type="protein sequence ID" value="KAK8148182.1"/>
    <property type="molecule type" value="Genomic_DNA"/>
</dbReference>
<reference evidence="3 4" key="1">
    <citation type="submission" date="2020-02" db="EMBL/GenBank/DDBJ databases">
        <title>Comparative genomics of the hypocrealean fungal genus Beauvera.</title>
        <authorList>
            <person name="Showalter D.N."/>
            <person name="Bushley K.E."/>
            <person name="Rehner S.A."/>
        </authorList>
    </citation>
    <scope>NUCLEOTIDE SEQUENCE [LARGE SCALE GENOMIC DNA]</scope>
    <source>
        <strain evidence="3 4">ARSEF4384</strain>
    </source>
</reference>
<dbReference type="Proteomes" id="UP001397290">
    <property type="component" value="Unassembled WGS sequence"/>
</dbReference>
<gene>
    <name evidence="3" type="ORF">G3M48_000222</name>
</gene>
<protein>
    <recommendedName>
        <fullName evidence="2">DUF7924 domain-containing protein</fullName>
    </recommendedName>
</protein>
<sequence>MSTLMQHAPELIPAQWTGKDQLVTSHSSPDPHQANRVFPRPIISSFYAPAVSIEAGANRKRPNPYDTTQDSPPAKRVKPTSTVRIASDFPPQFWDSLLKVWLTPRALREKDRRNGARPPATTSPAPTAFTATTLARFARRGGPDLRHLRGGKVMADILPIIRGNTNIPNKGNLPFANLDSITDGITVDAVPDLYDGSHSIELHKTVRQDLGKTVIPTSHGRAPVAPNFFVEAKAPRGGADVAKRQACLDGAVGARAMHSLQNYGEDEPVYDGNAHTYSSTYHNGQLMLYAHHLTAPTADGERPEYHMTQIDTWGMTGNIETFRRGAAAFRNARELARGQRERLIQTANARMSQAQEVATEEQISEVQDIQHTNAYVHHSETTAWQDFHDDLQQQIANTYVEDREDDGGAPTPEHQYSSDESLDLGRNPAAPGCEDPSMSFVSNLTSSSSTTTTRPKRSRRSLSSPNESNRFSKSRSRATARHQSFTPPVASADLEFS</sequence>
<feature type="region of interest" description="Disordered" evidence="1">
    <location>
        <begin position="55"/>
        <end position="77"/>
    </location>
</feature>